<protein>
    <submittedName>
        <fullName evidence="1">Unannotated protein</fullName>
    </submittedName>
</protein>
<organism evidence="1">
    <name type="scientific">freshwater metagenome</name>
    <dbReference type="NCBI Taxonomy" id="449393"/>
    <lineage>
        <taxon>unclassified sequences</taxon>
        <taxon>metagenomes</taxon>
        <taxon>ecological metagenomes</taxon>
    </lineage>
</organism>
<evidence type="ECO:0000313" key="1">
    <source>
        <dbReference type="EMBL" id="CAB4908735.1"/>
    </source>
</evidence>
<reference evidence="1" key="1">
    <citation type="submission" date="2020-05" db="EMBL/GenBank/DDBJ databases">
        <authorList>
            <person name="Chiriac C."/>
            <person name="Salcher M."/>
            <person name="Ghai R."/>
            <person name="Kavagutti S V."/>
        </authorList>
    </citation>
    <scope>NUCLEOTIDE SEQUENCE</scope>
</reference>
<dbReference type="EMBL" id="CAFBMK010000045">
    <property type="protein sequence ID" value="CAB4908735.1"/>
    <property type="molecule type" value="Genomic_DNA"/>
</dbReference>
<sequence>MNVVHATVYGQGMHPGGRPATLLLLGLAAAASLGTSTAASAATVPKRCSALHGRDLVPGNPAVRVVRVRVADRSTDAGAERGDGVYGHAYYGCTTRGSRVRRLGDAVREVLAGRTVGSTRFSLGRSAGTRVVVRSGYGTLMGEGGAERRVVDVATGRGHAFWAYDSQDDDASTLPPIAATALDAAGRLVVVVAGEAPSGTSELPAGATAAVIAFTARGRRTIVDTGGAEIVPRSLRLTGTVASWTHGPGTRTFDLGPAR</sequence>
<dbReference type="AlphaFoldDB" id="A0A6J7GVS2"/>
<accession>A0A6J7GVS2</accession>
<name>A0A6J7GVS2_9ZZZZ</name>
<gene>
    <name evidence="1" type="ORF">UFOPK3564_01083</name>
</gene>
<proteinExistence type="predicted"/>